<dbReference type="Gene3D" id="3.90.580.10">
    <property type="entry name" value="Zinc finger, CHC2-type domain"/>
    <property type="match status" value="1"/>
</dbReference>
<dbReference type="OrthoDB" id="784829at2"/>
<dbReference type="RefSeq" id="WP_152708774.1">
    <property type="nucleotide sequence ID" value="NZ_VOSJ01000001.1"/>
</dbReference>
<evidence type="ECO:0000313" key="2">
    <source>
        <dbReference type="Proteomes" id="UP000403266"/>
    </source>
</evidence>
<sequence length="338" mass="37439">MARWTAETLAYKLSSKPRRTASGFMTVCPAHKDKGPSLSLSDTRNGRVLFNCMANCAPMDVIASLMNLGIDLRTDEEKARKKSNFKAEAVADKPAQPKRKMIIKGADEKEESPWVYAPHRASEREPKEREFWAPKDHTVTDLKWIWHSKDGLPVFRTYRTESAGGKDVLPLIPCEHKDTKKLIWKVQAPPTPRILYDLHLDPENVPVLVVEGEKTVDAAKKIFGTQLWATTSQGGGKAAHLADWSPLKGRKVIIADDLDGPGIAYASIVHEQAKIHGALSVHLWNFPAGQIPENGRLVQRLTETKKGYDLDDARQEGWTLGLIAVSANPYPGAAVVSI</sequence>
<dbReference type="InterPro" id="IPR034154">
    <property type="entry name" value="TOPRIM_DnaG/twinkle"/>
</dbReference>
<dbReference type="AlphaFoldDB" id="A0A5N7MAU1"/>
<dbReference type="InterPro" id="IPR036977">
    <property type="entry name" value="DNA_primase_Znf_CHC2"/>
</dbReference>
<dbReference type="GO" id="GO:0008270">
    <property type="term" value="F:zinc ion binding"/>
    <property type="evidence" value="ECO:0007669"/>
    <property type="project" value="InterPro"/>
</dbReference>
<dbReference type="GO" id="GO:0003677">
    <property type="term" value="F:DNA binding"/>
    <property type="evidence" value="ECO:0007669"/>
    <property type="project" value="InterPro"/>
</dbReference>
<accession>A0A5N7MAU1</accession>
<name>A0A5N7MAU1_9HYPH</name>
<organism evidence="1 2">
    <name type="scientific">Microvirga tunisiensis</name>
    <dbReference type="NCBI Taxonomy" id="2108360"/>
    <lineage>
        <taxon>Bacteria</taxon>
        <taxon>Pseudomonadati</taxon>
        <taxon>Pseudomonadota</taxon>
        <taxon>Alphaproteobacteria</taxon>
        <taxon>Hyphomicrobiales</taxon>
        <taxon>Methylobacteriaceae</taxon>
        <taxon>Microvirga</taxon>
    </lineage>
</organism>
<comment type="caution">
    <text evidence="1">The sequence shown here is derived from an EMBL/GenBank/DDBJ whole genome shotgun (WGS) entry which is preliminary data.</text>
</comment>
<dbReference type="EMBL" id="VOSK01000001">
    <property type="protein sequence ID" value="MPR23877.1"/>
    <property type="molecule type" value="Genomic_DNA"/>
</dbReference>
<dbReference type="CDD" id="cd01029">
    <property type="entry name" value="TOPRIM_primases"/>
    <property type="match status" value="1"/>
</dbReference>
<reference evidence="1 2" key="1">
    <citation type="journal article" date="2019" name="Syst. Appl. Microbiol.">
        <title>Microvirga tunisiensis sp. nov., a root nodule symbiotic bacterium isolated from Lupinus micranthus and L. luteus grown in Northern Tunisia.</title>
        <authorList>
            <person name="Msaddak A."/>
            <person name="Rejili M."/>
            <person name="Duran D."/>
            <person name="Mars M."/>
            <person name="Palacios J.M."/>
            <person name="Ruiz-Argueso T."/>
            <person name="Rey L."/>
            <person name="Imperial J."/>
        </authorList>
    </citation>
    <scope>NUCLEOTIDE SEQUENCE [LARGE SCALE GENOMIC DNA]</scope>
    <source>
        <strain evidence="1 2">Lmie10</strain>
    </source>
</reference>
<proteinExistence type="predicted"/>
<dbReference type="GO" id="GO:0006260">
    <property type="term" value="P:DNA replication"/>
    <property type="evidence" value="ECO:0007669"/>
    <property type="project" value="InterPro"/>
</dbReference>
<evidence type="ECO:0008006" key="3">
    <source>
        <dbReference type="Google" id="ProtNLM"/>
    </source>
</evidence>
<evidence type="ECO:0000313" key="1">
    <source>
        <dbReference type="EMBL" id="MPR23877.1"/>
    </source>
</evidence>
<protein>
    <recommendedName>
        <fullName evidence="3">Toprim domain-containing protein</fullName>
    </recommendedName>
</protein>
<gene>
    <name evidence="1" type="ORF">FS320_01230</name>
</gene>
<dbReference type="Proteomes" id="UP000403266">
    <property type="component" value="Unassembled WGS sequence"/>
</dbReference>
<keyword evidence="2" id="KW-1185">Reference proteome</keyword>